<accession>A0AAP0E6N5</accession>
<reference evidence="2 3" key="1">
    <citation type="submission" date="2024-01" db="EMBL/GenBank/DDBJ databases">
        <title>Genome assemblies of Stephania.</title>
        <authorList>
            <person name="Yang L."/>
        </authorList>
    </citation>
    <scope>NUCLEOTIDE SEQUENCE [LARGE SCALE GENOMIC DNA]</scope>
    <source>
        <strain evidence="2">QJT</strain>
        <tissue evidence="2">Leaf</tissue>
    </source>
</reference>
<dbReference type="EMBL" id="JBBNAE010000011">
    <property type="protein sequence ID" value="KAK9085837.1"/>
    <property type="molecule type" value="Genomic_DNA"/>
</dbReference>
<evidence type="ECO:0000256" key="1">
    <source>
        <dbReference type="SAM" id="MobiDB-lite"/>
    </source>
</evidence>
<evidence type="ECO:0000313" key="2">
    <source>
        <dbReference type="EMBL" id="KAK9085837.1"/>
    </source>
</evidence>
<feature type="compositionally biased region" description="Acidic residues" evidence="1">
    <location>
        <begin position="73"/>
        <end position="89"/>
    </location>
</feature>
<dbReference type="Proteomes" id="UP001417504">
    <property type="component" value="Unassembled WGS sequence"/>
</dbReference>
<protein>
    <submittedName>
        <fullName evidence="2">Uncharacterized protein</fullName>
    </submittedName>
</protein>
<organism evidence="2 3">
    <name type="scientific">Stephania japonica</name>
    <dbReference type="NCBI Taxonomy" id="461633"/>
    <lineage>
        <taxon>Eukaryota</taxon>
        <taxon>Viridiplantae</taxon>
        <taxon>Streptophyta</taxon>
        <taxon>Embryophyta</taxon>
        <taxon>Tracheophyta</taxon>
        <taxon>Spermatophyta</taxon>
        <taxon>Magnoliopsida</taxon>
        <taxon>Ranunculales</taxon>
        <taxon>Menispermaceae</taxon>
        <taxon>Menispermoideae</taxon>
        <taxon>Cissampelideae</taxon>
        <taxon>Stephania</taxon>
    </lineage>
</organism>
<evidence type="ECO:0000313" key="3">
    <source>
        <dbReference type="Proteomes" id="UP001417504"/>
    </source>
</evidence>
<feature type="region of interest" description="Disordered" evidence="1">
    <location>
        <begin position="37"/>
        <end position="105"/>
    </location>
</feature>
<sequence length="225" mass="25011">MPVRKAITLSLQNCQCAGQFLPKIPAIQNCKGRLLLNDSSSEDEPINEQYVNEEANVKSFEDEDYQINSENEPASEDDVSLDNEEEVSEPDNAQKTDAFVPGPSKETRIDVDGRMKSAQDALSKLKEFVKNAINVVDIKFNSNLNLNSTMLDTRVTRLEKIMKESVVEARAERRAIMNLLSQMNVRDALCSETVKGANSRNAGVAATEIGDDTDVDAKFLRSCLY</sequence>
<dbReference type="AlphaFoldDB" id="A0AAP0E6N5"/>
<keyword evidence="3" id="KW-1185">Reference proteome</keyword>
<comment type="caution">
    <text evidence="2">The sequence shown here is derived from an EMBL/GenBank/DDBJ whole genome shotgun (WGS) entry which is preliminary data.</text>
</comment>
<name>A0AAP0E6N5_9MAGN</name>
<proteinExistence type="predicted"/>
<gene>
    <name evidence="2" type="ORF">Sjap_026248</name>
</gene>